<evidence type="ECO:0000256" key="2">
    <source>
        <dbReference type="ARBA" id="ARBA00022801"/>
    </source>
</evidence>
<evidence type="ECO:0000259" key="3">
    <source>
        <dbReference type="PROSITE" id="PS51462"/>
    </source>
</evidence>
<gene>
    <name evidence="4" type="ORF">J3U87_08700</name>
</gene>
<dbReference type="RefSeq" id="WP_237382644.1">
    <property type="nucleotide sequence ID" value="NZ_CP071793.1"/>
</dbReference>
<organism evidence="4 5">
    <name type="scientific">Sulfidibacter corallicola</name>
    <dbReference type="NCBI Taxonomy" id="2818388"/>
    <lineage>
        <taxon>Bacteria</taxon>
        <taxon>Pseudomonadati</taxon>
        <taxon>Acidobacteriota</taxon>
        <taxon>Holophagae</taxon>
        <taxon>Acanthopleuribacterales</taxon>
        <taxon>Acanthopleuribacteraceae</taxon>
        <taxon>Sulfidibacter</taxon>
    </lineage>
</organism>
<comment type="cofactor">
    <cofactor evidence="1">
        <name>Mg(2+)</name>
        <dbReference type="ChEBI" id="CHEBI:18420"/>
    </cofactor>
</comment>
<dbReference type="Proteomes" id="UP000663929">
    <property type="component" value="Chromosome"/>
</dbReference>
<dbReference type="PANTHER" id="PTHR43046">
    <property type="entry name" value="GDP-MANNOSE MANNOSYL HYDROLASE"/>
    <property type="match status" value="1"/>
</dbReference>
<dbReference type="Gene3D" id="3.90.79.10">
    <property type="entry name" value="Nucleoside Triphosphate Pyrophosphohydrolase"/>
    <property type="match status" value="1"/>
</dbReference>
<dbReference type="PROSITE" id="PS51462">
    <property type="entry name" value="NUDIX"/>
    <property type="match status" value="1"/>
</dbReference>
<keyword evidence="2" id="KW-0378">Hydrolase</keyword>
<dbReference type="InterPro" id="IPR000086">
    <property type="entry name" value="NUDIX_hydrolase_dom"/>
</dbReference>
<dbReference type="AlphaFoldDB" id="A0A8A4TTU9"/>
<proteinExistence type="predicted"/>
<evidence type="ECO:0000313" key="5">
    <source>
        <dbReference type="Proteomes" id="UP000663929"/>
    </source>
</evidence>
<accession>A0A8A4TTU9</accession>
<evidence type="ECO:0000256" key="1">
    <source>
        <dbReference type="ARBA" id="ARBA00001946"/>
    </source>
</evidence>
<sequence length="147" mass="16198">MRVRGAGMIIRDGKMLVLAYDYPKGRVLAIPGGGVHEGETLAESVCREFAEELGLTVRIGDLRYVGDMMAQPKIPQTVHVVFDAEIVAGEPVLNRNETSAAEVLWLDLAELGSVRLYPAINEAIQADLEKAQADTRYLGDCQRREWA</sequence>
<protein>
    <submittedName>
        <fullName evidence="4">NUDIX domain-containing protein</fullName>
    </submittedName>
</protein>
<dbReference type="SUPFAM" id="SSF55811">
    <property type="entry name" value="Nudix"/>
    <property type="match status" value="1"/>
</dbReference>
<evidence type="ECO:0000313" key="4">
    <source>
        <dbReference type="EMBL" id="QTD52538.1"/>
    </source>
</evidence>
<reference evidence="4" key="1">
    <citation type="submission" date="2021-03" db="EMBL/GenBank/DDBJ databases">
        <title>Acanthopleuribacteraceae sp. M133.</title>
        <authorList>
            <person name="Wang G."/>
        </authorList>
    </citation>
    <scope>NUCLEOTIDE SEQUENCE</scope>
    <source>
        <strain evidence="4">M133</strain>
    </source>
</reference>
<dbReference type="KEGG" id="scor:J3U87_08700"/>
<dbReference type="InterPro" id="IPR015797">
    <property type="entry name" value="NUDIX_hydrolase-like_dom_sf"/>
</dbReference>
<feature type="domain" description="Nudix hydrolase" evidence="3">
    <location>
        <begin position="1"/>
        <end position="130"/>
    </location>
</feature>
<dbReference type="EMBL" id="CP071793">
    <property type="protein sequence ID" value="QTD52538.1"/>
    <property type="molecule type" value="Genomic_DNA"/>
</dbReference>
<dbReference type="Pfam" id="PF00293">
    <property type="entry name" value="NUDIX"/>
    <property type="match status" value="1"/>
</dbReference>
<dbReference type="PANTHER" id="PTHR43046:SF14">
    <property type="entry name" value="MUTT_NUDIX FAMILY PROTEIN"/>
    <property type="match status" value="1"/>
</dbReference>
<name>A0A8A4TTU9_SULCO</name>
<dbReference type="GO" id="GO:0016787">
    <property type="term" value="F:hydrolase activity"/>
    <property type="evidence" value="ECO:0007669"/>
    <property type="project" value="UniProtKB-KW"/>
</dbReference>
<keyword evidence="5" id="KW-1185">Reference proteome</keyword>